<evidence type="ECO:0000256" key="2">
    <source>
        <dbReference type="ARBA" id="ARBA00022670"/>
    </source>
</evidence>
<dbReference type="GO" id="GO:0046872">
    <property type="term" value="F:metal ion binding"/>
    <property type="evidence" value="ECO:0007669"/>
    <property type="project" value="UniProtKB-KW"/>
</dbReference>
<dbReference type="KEGG" id="tni:TVNIR_3253"/>
<evidence type="ECO:0000259" key="7">
    <source>
        <dbReference type="Pfam" id="PF01435"/>
    </source>
</evidence>
<protein>
    <submittedName>
        <fullName evidence="8">Exported zinc metalloprotease YfgC</fullName>
    </submittedName>
</protein>
<proteinExistence type="predicted"/>
<evidence type="ECO:0000256" key="5">
    <source>
        <dbReference type="ARBA" id="ARBA00022833"/>
    </source>
</evidence>
<comment type="cofactor">
    <cofactor evidence="1">
        <name>Zn(2+)</name>
        <dbReference type="ChEBI" id="CHEBI:29105"/>
    </cofactor>
</comment>
<keyword evidence="2" id="KW-0645">Protease</keyword>
<dbReference type="GO" id="GO:0051603">
    <property type="term" value="P:proteolysis involved in protein catabolic process"/>
    <property type="evidence" value="ECO:0007669"/>
    <property type="project" value="TreeGrafter"/>
</dbReference>
<dbReference type="STRING" id="1255043.TVNIR_3253"/>
<dbReference type="InterPro" id="IPR001915">
    <property type="entry name" value="Peptidase_M48"/>
</dbReference>
<dbReference type="PANTHER" id="PTHR22726:SF1">
    <property type="entry name" value="METALLOENDOPEPTIDASE OMA1, MITOCHONDRIAL"/>
    <property type="match status" value="1"/>
</dbReference>
<dbReference type="SUPFAM" id="SSF48452">
    <property type="entry name" value="TPR-like"/>
    <property type="match status" value="1"/>
</dbReference>
<feature type="domain" description="Peptidase M48" evidence="7">
    <location>
        <begin position="83"/>
        <end position="263"/>
    </location>
</feature>
<evidence type="ECO:0000313" key="9">
    <source>
        <dbReference type="Proteomes" id="UP000010809"/>
    </source>
</evidence>
<dbReference type="HOGENOM" id="CLU_030556_1_1_6"/>
<keyword evidence="9" id="KW-1185">Reference proteome</keyword>
<dbReference type="GO" id="GO:0004222">
    <property type="term" value="F:metalloendopeptidase activity"/>
    <property type="evidence" value="ECO:0007669"/>
    <property type="project" value="InterPro"/>
</dbReference>
<dbReference type="PANTHER" id="PTHR22726">
    <property type="entry name" value="METALLOENDOPEPTIDASE OMA1"/>
    <property type="match status" value="1"/>
</dbReference>
<keyword evidence="4" id="KW-0378">Hydrolase</keyword>
<dbReference type="InterPro" id="IPR051156">
    <property type="entry name" value="Mito/Outer_Membr_Metalloprot"/>
</dbReference>
<gene>
    <name evidence="8" type="primary">yfgC [C]</name>
    <name evidence="8" type="ordered locus">TVNIR_3253</name>
</gene>
<dbReference type="Proteomes" id="UP000010809">
    <property type="component" value="Chromosome"/>
</dbReference>
<evidence type="ECO:0000313" key="8">
    <source>
        <dbReference type="EMBL" id="AGA34890.1"/>
    </source>
</evidence>
<organism evidence="8 9">
    <name type="scientific">Thioalkalivibrio nitratireducens (strain DSM 14787 / UNIQEM 213 / ALEN2)</name>
    <dbReference type="NCBI Taxonomy" id="1255043"/>
    <lineage>
        <taxon>Bacteria</taxon>
        <taxon>Pseudomonadati</taxon>
        <taxon>Pseudomonadota</taxon>
        <taxon>Gammaproteobacteria</taxon>
        <taxon>Chromatiales</taxon>
        <taxon>Ectothiorhodospiraceae</taxon>
        <taxon>Thioalkalivibrio</taxon>
    </lineage>
</organism>
<dbReference type="InterPro" id="IPR011990">
    <property type="entry name" value="TPR-like_helical_dom_sf"/>
</dbReference>
<dbReference type="EMBL" id="CP003989">
    <property type="protein sequence ID" value="AGA34890.1"/>
    <property type="molecule type" value="Genomic_DNA"/>
</dbReference>
<evidence type="ECO:0000256" key="6">
    <source>
        <dbReference type="ARBA" id="ARBA00023049"/>
    </source>
</evidence>
<accession>L0E119</accession>
<dbReference type="Pfam" id="PF01435">
    <property type="entry name" value="Peptidase_M48"/>
    <property type="match status" value="1"/>
</dbReference>
<dbReference type="GO" id="GO:0016020">
    <property type="term" value="C:membrane"/>
    <property type="evidence" value="ECO:0007669"/>
    <property type="project" value="TreeGrafter"/>
</dbReference>
<keyword evidence="3" id="KW-0479">Metal-binding</keyword>
<dbReference type="PATRIC" id="fig|1255043.3.peg.3282"/>
<evidence type="ECO:0000256" key="1">
    <source>
        <dbReference type="ARBA" id="ARBA00001947"/>
    </source>
</evidence>
<evidence type="ECO:0000256" key="3">
    <source>
        <dbReference type="ARBA" id="ARBA00022723"/>
    </source>
</evidence>
<sequence>MSATTDSRSMKSPLTVLLFLATLALGTGTLAQSPRLPSLGDASGGLLTTTEELELGRSLLREIRRAMPLVDDPEINFYLDALGQRLVSNAPDTTGAFHFLAVDNRQINAFAMPGGIVGMHSGLILETRDEAELAAVMAHEIAHVTQRHIARMFARGRDINFATGLAVLAGILAASIDPQLAQAAITGGMAAGIQSQIDYTRANEAEADRVGIQVLASTGFDPHAMADFFERLQELTRGAEDAVPEYLRTHPVTLGRISDARGRAEQIQGSFTRDETGAFPWVQARVRALGDPQRSVRRFTATSDHDPVQLYEAAVAYLELGQTREAARLLDRIPPLEAPTLTLTLAEVAQMRRRNDHPAALERLDELDSIYPGNPVVRQLQARVLHESGRHGDAVRVVDRLLRNQITPDPALLRLKAEAADAGGRIAVSREAMAEYFFHRGQYTEAVRQFDDALAARDASPRDIERIEHKRDTARQVAQDMPR</sequence>
<dbReference type="AlphaFoldDB" id="L0E119"/>
<name>L0E119_THIND</name>
<evidence type="ECO:0000256" key="4">
    <source>
        <dbReference type="ARBA" id="ARBA00022801"/>
    </source>
</evidence>
<dbReference type="eggNOG" id="COG4783">
    <property type="taxonomic scope" value="Bacteria"/>
</dbReference>
<keyword evidence="6 8" id="KW-0482">Metalloprotease</keyword>
<keyword evidence="5" id="KW-0862">Zinc</keyword>
<dbReference type="Pfam" id="PF14559">
    <property type="entry name" value="TPR_19"/>
    <property type="match status" value="1"/>
</dbReference>
<dbReference type="Gene3D" id="1.25.40.10">
    <property type="entry name" value="Tetratricopeptide repeat domain"/>
    <property type="match status" value="1"/>
</dbReference>
<dbReference type="Gene3D" id="3.30.2010.10">
    <property type="entry name" value="Metalloproteases ('zincins'), catalytic domain"/>
    <property type="match status" value="1"/>
</dbReference>
<reference evidence="8" key="1">
    <citation type="submission" date="2015-12" db="EMBL/GenBank/DDBJ databases">
        <authorList>
            <person name="Tikhonova T.V."/>
            <person name="Pavlov A.R."/>
            <person name="Beletsky A.V."/>
            <person name="Mardanov A.V."/>
            <person name="Sorokin D.Y."/>
            <person name="Ravin N.V."/>
            <person name="Popov V.O."/>
        </authorList>
    </citation>
    <scope>NUCLEOTIDE SEQUENCE</scope>
    <source>
        <strain evidence="8">DSM 14787</strain>
    </source>
</reference>